<name>A0A2P6PF79_ROSCH</name>
<keyword evidence="2" id="KW-1185">Reference proteome</keyword>
<dbReference type="Gramene" id="PRQ20587">
    <property type="protein sequence ID" value="PRQ20587"/>
    <property type="gene ID" value="RchiOBHm_Chr7g0229791"/>
</dbReference>
<dbReference type="STRING" id="74649.A0A2P6PF79"/>
<dbReference type="AlphaFoldDB" id="A0A2P6PF79"/>
<dbReference type="Proteomes" id="UP000238479">
    <property type="component" value="Chromosome 7"/>
</dbReference>
<accession>A0A2P6PF79</accession>
<proteinExistence type="predicted"/>
<organism evidence="1 2">
    <name type="scientific">Rosa chinensis</name>
    <name type="common">China rose</name>
    <dbReference type="NCBI Taxonomy" id="74649"/>
    <lineage>
        <taxon>Eukaryota</taxon>
        <taxon>Viridiplantae</taxon>
        <taxon>Streptophyta</taxon>
        <taxon>Embryophyta</taxon>
        <taxon>Tracheophyta</taxon>
        <taxon>Spermatophyta</taxon>
        <taxon>Magnoliopsida</taxon>
        <taxon>eudicotyledons</taxon>
        <taxon>Gunneridae</taxon>
        <taxon>Pentapetalae</taxon>
        <taxon>rosids</taxon>
        <taxon>fabids</taxon>
        <taxon>Rosales</taxon>
        <taxon>Rosaceae</taxon>
        <taxon>Rosoideae</taxon>
        <taxon>Rosoideae incertae sedis</taxon>
        <taxon>Rosa</taxon>
    </lineage>
</organism>
<dbReference type="OMA" id="VESNIMR"/>
<evidence type="ECO:0000313" key="2">
    <source>
        <dbReference type="Proteomes" id="UP000238479"/>
    </source>
</evidence>
<reference evidence="1 2" key="1">
    <citation type="journal article" date="2018" name="Nat. Genet.">
        <title>The Rosa genome provides new insights in the design of modern roses.</title>
        <authorList>
            <person name="Bendahmane M."/>
        </authorList>
    </citation>
    <scope>NUCLEOTIDE SEQUENCE [LARGE SCALE GENOMIC DNA]</scope>
    <source>
        <strain evidence="2">cv. Old Blush</strain>
    </source>
</reference>
<sequence length="116" mass="13236">MLEYLLHRLHSPPKAMIMFLLLFSYELHHQLGLMDISRHVSVITVDPGVVESNIMREVPPCLCSLAFKVLRRLCLLQSPEVGISSILDSALAPPETSGVYFFWWKGPDCQLFYAFL</sequence>
<gene>
    <name evidence="1" type="ORF">RchiOBHm_Chr7g0229791</name>
</gene>
<comment type="caution">
    <text evidence="1">The sequence shown here is derived from an EMBL/GenBank/DDBJ whole genome shotgun (WGS) entry which is preliminary data.</text>
</comment>
<evidence type="ECO:0000313" key="1">
    <source>
        <dbReference type="EMBL" id="PRQ20587.1"/>
    </source>
</evidence>
<dbReference type="EMBL" id="PDCK01000045">
    <property type="protein sequence ID" value="PRQ20587.1"/>
    <property type="molecule type" value="Genomic_DNA"/>
</dbReference>
<protein>
    <submittedName>
        <fullName evidence="1">Uncharacterized protein</fullName>
    </submittedName>
</protein>